<dbReference type="PANTHER" id="PTHR43566">
    <property type="entry name" value="CONSERVED PROTEIN"/>
    <property type="match status" value="1"/>
</dbReference>
<dbReference type="Pfam" id="PF13173">
    <property type="entry name" value="AAA_14"/>
    <property type="match status" value="1"/>
</dbReference>
<keyword evidence="2" id="KW-0547">Nucleotide-binding</keyword>
<dbReference type="InterPro" id="IPR027417">
    <property type="entry name" value="P-loop_NTPase"/>
</dbReference>
<evidence type="ECO:0000313" key="3">
    <source>
        <dbReference type="Proteomes" id="UP000739538"/>
    </source>
</evidence>
<dbReference type="SUPFAM" id="SSF52540">
    <property type="entry name" value="P-loop containing nucleoside triphosphate hydrolases"/>
    <property type="match status" value="1"/>
</dbReference>
<protein>
    <submittedName>
        <fullName evidence="2">ATP-binding protein</fullName>
    </submittedName>
</protein>
<accession>A0A956SEC5</accession>
<dbReference type="InterPro" id="IPR041682">
    <property type="entry name" value="AAA_14"/>
</dbReference>
<organism evidence="2 3">
    <name type="scientific">Eiseniibacteriota bacterium</name>
    <dbReference type="NCBI Taxonomy" id="2212470"/>
    <lineage>
        <taxon>Bacteria</taxon>
        <taxon>Candidatus Eiseniibacteriota</taxon>
    </lineage>
</organism>
<dbReference type="InterPro" id="IPR003593">
    <property type="entry name" value="AAA+_ATPase"/>
</dbReference>
<reference evidence="2" key="2">
    <citation type="journal article" date="2021" name="Microbiome">
        <title>Successional dynamics and alternative stable states in a saline activated sludge microbial community over 9 years.</title>
        <authorList>
            <person name="Wang Y."/>
            <person name="Ye J."/>
            <person name="Ju F."/>
            <person name="Liu L."/>
            <person name="Boyd J.A."/>
            <person name="Deng Y."/>
            <person name="Parks D.H."/>
            <person name="Jiang X."/>
            <person name="Yin X."/>
            <person name="Woodcroft B.J."/>
            <person name="Tyson G.W."/>
            <person name="Hugenholtz P."/>
            <person name="Polz M.F."/>
            <person name="Zhang T."/>
        </authorList>
    </citation>
    <scope>NUCLEOTIDE SEQUENCE</scope>
    <source>
        <strain evidence="2">HKST-UBA02</strain>
    </source>
</reference>
<proteinExistence type="predicted"/>
<sequence>MIDRTTARDEILGLLRRHRIVGLIGARQVGKTTLARQVASRHRGPSTSFDLENPVDLARLEDPMLALEPLRGLVILDEIQHRPDLFPVLRVLADRHRPGTRFLILGSASPDLLRQGAETLAGRIFYYRLGGLAMDEVTQRQRAQLWIRGGFPRSLLARSNQESLEWRRGFIETFLQRDLSAFGLRLSPVAMRRFWTMLAHYHAQLWNSSELARAFGVAHTTVRGYLDALTETFMVRQLQPFHENLRKRQVKAPKIYLTDPGILHALLGVAGREELERHPKIGASWEGFALESVIRHVAENDADCYFWATHGGAELDLLILKGGRRVGFEFKRASAPRLTPSMRTAMADLGLAELTVVYPGTETYVLAPRIRVAPLDSVVGVE</sequence>
<dbReference type="Gene3D" id="3.40.50.300">
    <property type="entry name" value="P-loop containing nucleotide triphosphate hydrolases"/>
    <property type="match status" value="1"/>
</dbReference>
<dbReference type="AlphaFoldDB" id="A0A956SEC5"/>
<dbReference type="Proteomes" id="UP000739538">
    <property type="component" value="Unassembled WGS sequence"/>
</dbReference>
<dbReference type="Pfam" id="PF13635">
    <property type="entry name" value="DUF4143"/>
    <property type="match status" value="1"/>
</dbReference>
<comment type="caution">
    <text evidence="2">The sequence shown here is derived from an EMBL/GenBank/DDBJ whole genome shotgun (WGS) entry which is preliminary data.</text>
</comment>
<dbReference type="SMART" id="SM00382">
    <property type="entry name" value="AAA"/>
    <property type="match status" value="1"/>
</dbReference>
<dbReference type="EMBL" id="JAGQHS010000017">
    <property type="protein sequence ID" value="MCA9755198.1"/>
    <property type="molecule type" value="Genomic_DNA"/>
</dbReference>
<reference evidence="2" key="1">
    <citation type="submission" date="2020-04" db="EMBL/GenBank/DDBJ databases">
        <authorList>
            <person name="Zhang T."/>
        </authorList>
    </citation>
    <scope>NUCLEOTIDE SEQUENCE</scope>
    <source>
        <strain evidence="2">HKST-UBA02</strain>
    </source>
</reference>
<keyword evidence="2" id="KW-0067">ATP-binding</keyword>
<gene>
    <name evidence="2" type="ORF">KDA27_05300</name>
</gene>
<dbReference type="InterPro" id="IPR025420">
    <property type="entry name" value="DUF4143"/>
</dbReference>
<evidence type="ECO:0000313" key="2">
    <source>
        <dbReference type="EMBL" id="MCA9755198.1"/>
    </source>
</evidence>
<evidence type="ECO:0000259" key="1">
    <source>
        <dbReference type="SMART" id="SM00382"/>
    </source>
</evidence>
<name>A0A956SEC5_UNCEI</name>
<feature type="domain" description="AAA+ ATPase" evidence="1">
    <location>
        <begin position="17"/>
        <end position="131"/>
    </location>
</feature>
<dbReference type="GO" id="GO:0005524">
    <property type="term" value="F:ATP binding"/>
    <property type="evidence" value="ECO:0007669"/>
    <property type="project" value="UniProtKB-KW"/>
</dbReference>
<dbReference type="PANTHER" id="PTHR43566:SF2">
    <property type="entry name" value="DUF4143 DOMAIN-CONTAINING PROTEIN"/>
    <property type="match status" value="1"/>
</dbReference>